<keyword evidence="5" id="KW-0221">Differentiation</keyword>
<dbReference type="SUPFAM" id="SSF48350">
    <property type="entry name" value="GTPase activation domain, GAP"/>
    <property type="match status" value="1"/>
</dbReference>
<feature type="domain" description="Rho-GAP" evidence="10">
    <location>
        <begin position="351"/>
        <end position="540"/>
    </location>
</feature>
<dbReference type="KEGG" id="apln:108735699"/>
<dbReference type="InterPro" id="IPR002219">
    <property type="entry name" value="PKC_DAG/PE"/>
</dbReference>
<evidence type="ECO:0000256" key="1">
    <source>
        <dbReference type="ARBA" id="ARBA00022468"/>
    </source>
</evidence>
<dbReference type="GO" id="GO:0005096">
    <property type="term" value="F:GTPase activator activity"/>
    <property type="evidence" value="ECO:0007669"/>
    <property type="project" value="UniProtKB-KW"/>
</dbReference>
<evidence type="ECO:0000256" key="7">
    <source>
        <dbReference type="ARBA" id="ARBA00022871"/>
    </source>
</evidence>
<dbReference type="GO" id="GO:0097149">
    <property type="term" value="C:centralspindlin complex"/>
    <property type="evidence" value="ECO:0007669"/>
    <property type="project" value="TreeGrafter"/>
</dbReference>
<evidence type="ECO:0000256" key="2">
    <source>
        <dbReference type="ARBA" id="ARBA00022473"/>
    </source>
</evidence>
<keyword evidence="2" id="KW-0217">Developmental protein</keyword>
<dbReference type="InterPro" id="IPR016126">
    <property type="entry name" value="Secretoglobin"/>
</dbReference>
<evidence type="ECO:0000313" key="11">
    <source>
        <dbReference type="Proteomes" id="UP000192223"/>
    </source>
</evidence>
<dbReference type="Pfam" id="PF00620">
    <property type="entry name" value="RhoGAP"/>
    <property type="match status" value="1"/>
</dbReference>
<evidence type="ECO:0000259" key="10">
    <source>
        <dbReference type="PROSITE" id="PS50238"/>
    </source>
</evidence>
<organism evidence="11 12">
    <name type="scientific">Agrilus planipennis</name>
    <name type="common">Emerald ash borer</name>
    <name type="synonym">Agrilus marcopoli</name>
    <dbReference type="NCBI Taxonomy" id="224129"/>
    <lineage>
        <taxon>Eukaryota</taxon>
        <taxon>Metazoa</taxon>
        <taxon>Ecdysozoa</taxon>
        <taxon>Arthropoda</taxon>
        <taxon>Hexapoda</taxon>
        <taxon>Insecta</taxon>
        <taxon>Pterygota</taxon>
        <taxon>Neoptera</taxon>
        <taxon>Endopterygota</taxon>
        <taxon>Coleoptera</taxon>
        <taxon>Polyphaga</taxon>
        <taxon>Elateriformia</taxon>
        <taxon>Buprestoidea</taxon>
        <taxon>Buprestidae</taxon>
        <taxon>Agrilinae</taxon>
        <taxon>Agrilus</taxon>
    </lineage>
</organism>
<dbReference type="InParanoid" id="A0A1W4WS15"/>
<dbReference type="GO" id="GO:0005634">
    <property type="term" value="C:nucleus"/>
    <property type="evidence" value="ECO:0007669"/>
    <property type="project" value="TreeGrafter"/>
</dbReference>
<evidence type="ECO:0000256" key="6">
    <source>
        <dbReference type="ARBA" id="ARBA00022833"/>
    </source>
</evidence>
<dbReference type="GO" id="GO:0030496">
    <property type="term" value="C:midbody"/>
    <property type="evidence" value="ECO:0007669"/>
    <property type="project" value="TreeGrafter"/>
</dbReference>
<evidence type="ECO:0000256" key="5">
    <source>
        <dbReference type="ARBA" id="ARBA00022782"/>
    </source>
</evidence>
<dbReference type="GO" id="GO:0007266">
    <property type="term" value="P:Rho protein signal transduction"/>
    <property type="evidence" value="ECO:0007669"/>
    <property type="project" value="TreeGrafter"/>
</dbReference>
<dbReference type="PANTHER" id="PTHR46199:SF3">
    <property type="entry name" value="RAC GTPASE-ACTIVATING PROTEIN 1"/>
    <property type="match status" value="1"/>
</dbReference>
<feature type="domain" description="Phorbol-ester/DAG-type" evidence="9">
    <location>
        <begin position="288"/>
        <end position="337"/>
    </location>
</feature>
<dbReference type="Proteomes" id="UP000192223">
    <property type="component" value="Unplaced"/>
</dbReference>
<keyword evidence="7" id="KW-0744">Spermatogenesis</keyword>
<reference evidence="12" key="1">
    <citation type="submission" date="2025-08" db="UniProtKB">
        <authorList>
            <consortium name="RefSeq"/>
        </authorList>
    </citation>
    <scope>IDENTIFICATION</scope>
    <source>
        <tissue evidence="12">Entire body</tissue>
    </source>
</reference>
<dbReference type="SMART" id="SM00109">
    <property type="entry name" value="C1"/>
    <property type="match status" value="1"/>
</dbReference>
<dbReference type="InterPro" id="IPR046349">
    <property type="entry name" value="C1-like_sf"/>
</dbReference>
<dbReference type="GO" id="GO:0051256">
    <property type="term" value="P:mitotic spindle midzone assembly"/>
    <property type="evidence" value="ECO:0007669"/>
    <property type="project" value="TreeGrafter"/>
</dbReference>
<dbReference type="PROSITE" id="PS51311">
    <property type="entry name" value="SCGB"/>
    <property type="match status" value="1"/>
</dbReference>
<feature type="compositionally biased region" description="Basic and acidic residues" evidence="8">
    <location>
        <begin position="9"/>
        <end position="24"/>
    </location>
</feature>
<dbReference type="CDD" id="cd20821">
    <property type="entry name" value="C1_MgcRacGAP"/>
    <property type="match status" value="1"/>
</dbReference>
<dbReference type="InterPro" id="IPR000198">
    <property type="entry name" value="RhoGAP_dom"/>
</dbReference>
<keyword evidence="3" id="KW-0479">Metal-binding</keyword>
<dbReference type="RefSeq" id="XP_018323282.1">
    <property type="nucleotide sequence ID" value="XM_018467780.2"/>
</dbReference>
<protein>
    <submittedName>
        <fullName evidence="12">Rac GTPase-activating protein 1 isoform X1</fullName>
    </submittedName>
</protein>
<evidence type="ECO:0000259" key="9">
    <source>
        <dbReference type="PROSITE" id="PS50081"/>
    </source>
</evidence>
<proteinExistence type="predicted"/>
<feature type="region of interest" description="Disordered" evidence="8">
    <location>
        <begin position="187"/>
        <end position="224"/>
    </location>
</feature>
<dbReference type="GO" id="GO:0051233">
    <property type="term" value="C:spindle midzone"/>
    <property type="evidence" value="ECO:0007669"/>
    <property type="project" value="TreeGrafter"/>
</dbReference>
<feature type="compositionally biased region" description="Basic and acidic residues" evidence="8">
    <location>
        <begin position="190"/>
        <end position="199"/>
    </location>
</feature>
<dbReference type="SMART" id="SM00324">
    <property type="entry name" value="RhoGAP"/>
    <property type="match status" value="1"/>
</dbReference>
<dbReference type="FunFam" id="3.30.60.20:FF:000033">
    <property type="entry name" value="Rac GTPase-activating protein 1"/>
    <property type="match status" value="1"/>
</dbReference>
<dbReference type="FunCoup" id="A0A1W4WS15">
    <property type="interactions" value="860"/>
</dbReference>
<keyword evidence="11" id="KW-1185">Reference proteome</keyword>
<dbReference type="OrthoDB" id="2218807at2759"/>
<dbReference type="PROSITE" id="PS50081">
    <property type="entry name" value="ZF_DAG_PE_2"/>
    <property type="match status" value="1"/>
</dbReference>
<dbReference type="PANTHER" id="PTHR46199">
    <property type="entry name" value="RAC GTPASE-ACTIVATING PROTEIN 1"/>
    <property type="match status" value="1"/>
</dbReference>
<dbReference type="InterPro" id="IPR008936">
    <property type="entry name" value="Rho_GTPase_activation_prot"/>
</dbReference>
<dbReference type="AlphaFoldDB" id="A0A1W4WS15"/>
<gene>
    <name evidence="12" type="primary">LOC108735699</name>
</gene>
<feature type="region of interest" description="Disordered" evidence="8">
    <location>
        <begin position="1"/>
        <end position="25"/>
    </location>
</feature>
<keyword evidence="6" id="KW-0862">Zinc</keyword>
<accession>A0A1W4WS15</accession>
<dbReference type="GO" id="GO:0030154">
    <property type="term" value="P:cell differentiation"/>
    <property type="evidence" value="ECO:0007669"/>
    <property type="project" value="UniProtKB-KW"/>
</dbReference>
<dbReference type="GeneID" id="108735699"/>
<sequence>MFTTKSRYAKSENSDSEQSNHSESDCNDLTIVAEFDELMRLVKQKRNDEIEDSLIIYVQSTQNIVERLVKIETECSRLRQELDMKIQGFSDLESKLSGARMMLDKERQKTKKALYDKDALEQQLKQIKDMLCKDNRKCLADDTRQKLIYLSNLNHEHFEAGERGFPDLSAIPEGNTTGSLLSEFSYSRSGGDDDPKDTSGWDYRASMGHNDEPAAKKRRSSSHKVVEINTVDKVKATTTLTVPRKGPITATSIIEAIPPPITQMNQLYQTPEKQQFARDRENGNYIKPHCLLSKITVMPENCTVCEKRVRFGKMALRCKECRAICHSECKDALPLPCIPASNTPNQKGTVGVIGDYAPTTSPMVPALIVHCIKEIEAKGLKEMGIYRIPGSEREVKLLKERFLRGRGSPSLAQMDVHVICGTVKDFLKSLLEPLVTYGKWNEFVKAVQASEPVNVISQLKDCIASLPQPNRDTLAYVLLHLKKVASAPECKMPASNLAKVFGPTIVGYSSSDPTPQTLIDETRSQIRVMEELLKLTEDYWYGIINPTTSTDSKCPLQQTPSTESLLKPVSKGVFTPSIKRIERRREKFFPPPTTQ</sequence>
<dbReference type="GO" id="GO:0008270">
    <property type="term" value="F:zinc ion binding"/>
    <property type="evidence" value="ECO:0007669"/>
    <property type="project" value="UniProtKB-KW"/>
</dbReference>
<dbReference type="PROSITE" id="PS00479">
    <property type="entry name" value="ZF_DAG_PE_1"/>
    <property type="match status" value="1"/>
</dbReference>
<dbReference type="Gene3D" id="3.30.60.20">
    <property type="match status" value="1"/>
</dbReference>
<name>A0A1W4WS15_AGRPL</name>
<dbReference type="GO" id="GO:0007283">
    <property type="term" value="P:spermatogenesis"/>
    <property type="evidence" value="ECO:0007669"/>
    <property type="project" value="UniProtKB-KW"/>
</dbReference>
<dbReference type="GO" id="GO:0000281">
    <property type="term" value="P:mitotic cytokinesis"/>
    <property type="evidence" value="ECO:0007669"/>
    <property type="project" value="TreeGrafter"/>
</dbReference>
<dbReference type="SUPFAM" id="SSF57889">
    <property type="entry name" value="Cysteine-rich domain"/>
    <property type="match status" value="1"/>
</dbReference>
<dbReference type="CDD" id="cd04382">
    <property type="entry name" value="RhoGAP_MgcRacGAP"/>
    <property type="match status" value="1"/>
</dbReference>
<dbReference type="STRING" id="224129.A0A1W4WS15"/>
<evidence type="ECO:0000256" key="8">
    <source>
        <dbReference type="SAM" id="MobiDB-lite"/>
    </source>
</evidence>
<keyword evidence="1" id="KW-0343">GTPase activation</keyword>
<dbReference type="GO" id="GO:0032154">
    <property type="term" value="C:cleavage furrow"/>
    <property type="evidence" value="ECO:0007669"/>
    <property type="project" value="TreeGrafter"/>
</dbReference>
<keyword evidence="4" id="KW-0863">Zinc-finger</keyword>
<evidence type="ECO:0000256" key="3">
    <source>
        <dbReference type="ARBA" id="ARBA00022723"/>
    </source>
</evidence>
<evidence type="ECO:0000256" key="4">
    <source>
        <dbReference type="ARBA" id="ARBA00022771"/>
    </source>
</evidence>
<dbReference type="CTD" id="36538"/>
<dbReference type="PROSITE" id="PS50238">
    <property type="entry name" value="RHOGAP"/>
    <property type="match status" value="1"/>
</dbReference>
<evidence type="ECO:0000313" key="12">
    <source>
        <dbReference type="RefSeq" id="XP_018323282.1"/>
    </source>
</evidence>
<dbReference type="Gene3D" id="1.10.555.10">
    <property type="entry name" value="Rho GTPase activation protein"/>
    <property type="match status" value="1"/>
</dbReference>